<dbReference type="PROSITE" id="PS50995">
    <property type="entry name" value="HTH_MARR_2"/>
    <property type="match status" value="1"/>
</dbReference>
<dbReference type="OrthoDB" id="1903871at2"/>
<dbReference type="InterPro" id="IPR036390">
    <property type="entry name" value="WH_DNA-bd_sf"/>
</dbReference>
<dbReference type="PATRIC" id="fig|220668.9.peg.2345"/>
<dbReference type="EMBL" id="AL935263">
    <property type="protein sequence ID" value="CCC79905.1"/>
    <property type="molecule type" value="Genomic_DNA"/>
</dbReference>
<organism evidence="2 3">
    <name type="scientific">Lactiplantibacillus plantarum (strain ATCC BAA-793 / NCIMB 8826 / WCFS1)</name>
    <name type="common">Lactobacillus plantarum</name>
    <dbReference type="NCBI Taxonomy" id="220668"/>
    <lineage>
        <taxon>Bacteria</taxon>
        <taxon>Bacillati</taxon>
        <taxon>Bacillota</taxon>
        <taxon>Bacilli</taxon>
        <taxon>Lactobacillales</taxon>
        <taxon>Lactobacillaceae</taxon>
        <taxon>Lactiplantibacillus</taxon>
    </lineage>
</organism>
<keyword evidence="3" id="KW-1185">Reference proteome</keyword>
<dbReference type="GO" id="GO:0006950">
    <property type="term" value="P:response to stress"/>
    <property type="evidence" value="ECO:0007669"/>
    <property type="project" value="TreeGrafter"/>
</dbReference>
<dbReference type="STRING" id="220668.lp_2800"/>
<dbReference type="PANTHER" id="PTHR33164">
    <property type="entry name" value="TRANSCRIPTIONAL REGULATOR, MARR FAMILY"/>
    <property type="match status" value="1"/>
</dbReference>
<dbReference type="GO" id="GO:0003700">
    <property type="term" value="F:DNA-binding transcription factor activity"/>
    <property type="evidence" value="ECO:0007669"/>
    <property type="project" value="InterPro"/>
</dbReference>
<dbReference type="PANTHER" id="PTHR33164:SF57">
    <property type="entry name" value="MARR-FAMILY TRANSCRIPTIONAL REGULATOR"/>
    <property type="match status" value="1"/>
</dbReference>
<dbReference type="PhylomeDB" id="F9URR6"/>
<dbReference type="Proteomes" id="UP000000432">
    <property type="component" value="Chromosome"/>
</dbReference>
<evidence type="ECO:0000313" key="2">
    <source>
        <dbReference type="EMBL" id="CCC79905.1"/>
    </source>
</evidence>
<dbReference type="HOGENOM" id="CLU_1076858_0_0_9"/>
<dbReference type="KEGG" id="lpl:lp_2800"/>
<dbReference type="InterPro" id="IPR036388">
    <property type="entry name" value="WH-like_DNA-bd_sf"/>
</dbReference>
<feature type="domain" description="HTH marR-type" evidence="1">
    <location>
        <begin position="114"/>
        <end position="247"/>
    </location>
</feature>
<dbReference type="EnsemblBacteria" id="CCC79905">
    <property type="protein sequence ID" value="CCC79905"/>
    <property type="gene ID" value="lp_2800"/>
</dbReference>
<dbReference type="SMART" id="SM00347">
    <property type="entry name" value="HTH_MARR"/>
    <property type="match status" value="1"/>
</dbReference>
<evidence type="ECO:0000313" key="3">
    <source>
        <dbReference type="Proteomes" id="UP000000432"/>
    </source>
</evidence>
<reference evidence="2 3" key="1">
    <citation type="journal article" date="2003" name="Proc. Natl. Acad. Sci. U.S.A.">
        <title>Complete genome sequence of Lactobacillus plantarum WCFS1.</title>
        <authorList>
            <person name="Kleerebezem M."/>
            <person name="Boekhorst J."/>
            <person name="van Kranenburg R."/>
            <person name="Molenaar D."/>
            <person name="Kuipers O.P."/>
            <person name="Leer R."/>
            <person name="Tarchini R."/>
            <person name="Peters S.A."/>
            <person name="Sandbrink H.M."/>
            <person name="Fiers M.W."/>
            <person name="Stiekema W."/>
            <person name="Lankhorst R.M."/>
            <person name="Bron P.A."/>
            <person name="Hoffer S.M."/>
            <person name="Groot M.N."/>
            <person name="Kerkhoven R."/>
            <person name="de Vries M."/>
            <person name="Ursing B."/>
            <person name="de Vos W.M."/>
            <person name="Siezen R.J."/>
        </authorList>
    </citation>
    <scope>NUCLEOTIDE SEQUENCE [LARGE SCALE GENOMIC DNA]</scope>
    <source>
        <strain evidence="3">ATCC BAA-793 / NCIMB 8826 / WCFS1</strain>
    </source>
</reference>
<dbReference type="Pfam" id="PF12802">
    <property type="entry name" value="MarR_2"/>
    <property type="match status" value="1"/>
</dbReference>
<evidence type="ECO:0000259" key="1">
    <source>
        <dbReference type="PROSITE" id="PS50995"/>
    </source>
</evidence>
<sequence>MLVVIALKPLSASPIFTPASSLYACGLTDFFVTLIDNLFATADSAKNCQRWFWYYQPLLVGMRVHVTFQSLICGSQSYTFYTFSGMILSEYSQSKFTKQSLFKEVLIMATVDALDMFLTDYANISRYLNTRLNSLLATQHLTFDAFLIMHEIGQSPQPLLLMEIAHQHHVSRSAISRQIGVLLKHRYIEQQANATDRRQKGLSLTATGRHLDQQLMATMHKTVHQWTTQLGPQRVKTLLGIFTDFNEQIINNEVPASD</sequence>
<dbReference type="SUPFAM" id="SSF46785">
    <property type="entry name" value="Winged helix' DNA-binding domain"/>
    <property type="match status" value="1"/>
</dbReference>
<proteinExistence type="predicted"/>
<dbReference type="Gene3D" id="1.10.10.10">
    <property type="entry name" value="Winged helix-like DNA-binding domain superfamily/Winged helix DNA-binding domain"/>
    <property type="match status" value="1"/>
</dbReference>
<reference key="2">
    <citation type="submission" date="2011-06" db="EMBL/GenBank/DDBJ databases">
        <title>Complete resequencing and reannotation of the Lactobacillus plantarum WCFS1 genome.</title>
        <authorList>
            <person name="Siezen R.J."/>
            <person name="Francke C."/>
            <person name="Renckens B."/>
            <person name="Boekhorst J."/>
            <person name="Wels M."/>
            <person name="Kleerebezem M."/>
            <person name="van Hijum S.A.F.T."/>
        </authorList>
    </citation>
    <scope>NUCLEOTIDE SEQUENCE</scope>
    <source>
        <strain>WCFS1</strain>
    </source>
</reference>
<accession>F9URR6</accession>
<gene>
    <name evidence="2" type="ordered locus">lp_2800</name>
</gene>
<dbReference type="InterPro" id="IPR039422">
    <property type="entry name" value="MarR/SlyA-like"/>
</dbReference>
<dbReference type="InterPro" id="IPR000835">
    <property type="entry name" value="HTH_MarR-typ"/>
</dbReference>
<protein>
    <submittedName>
        <fullName evidence="2">Transcription regulator. MarR family</fullName>
    </submittedName>
</protein>
<dbReference type="AlphaFoldDB" id="F9URR6"/>
<reference evidence="2 3" key="3">
    <citation type="journal article" date="2012" name="J. Bacteriol.">
        <title>Complete resequencing and reannotation of the Lactobacillus plantarum WCFS1 genome.</title>
        <authorList>
            <person name="Siezen R.J."/>
            <person name="Francke C."/>
            <person name="Renckens B."/>
            <person name="Boekhorst J."/>
            <person name="Wels M."/>
            <person name="Kleerebezem M."/>
            <person name="van Hijum S.A.F.T."/>
        </authorList>
    </citation>
    <scope>NUCLEOTIDE SEQUENCE [LARGE SCALE GENOMIC DNA]</scope>
    <source>
        <strain evidence="3">ATCC BAA-793 / NCIMB 8826 / WCFS1</strain>
    </source>
</reference>
<name>F9URR6_LACPL</name>
<dbReference type="eggNOG" id="COG1846">
    <property type="taxonomic scope" value="Bacteria"/>
</dbReference>